<keyword evidence="2" id="KW-1185">Reference proteome</keyword>
<organism evidence="1 2">
    <name type="scientific">Chryseobacterium gleum ATCC 35910</name>
    <dbReference type="NCBI Taxonomy" id="525257"/>
    <lineage>
        <taxon>Bacteria</taxon>
        <taxon>Pseudomonadati</taxon>
        <taxon>Bacteroidota</taxon>
        <taxon>Flavobacteriia</taxon>
        <taxon>Flavobacteriales</taxon>
        <taxon>Weeksellaceae</taxon>
        <taxon>Chryseobacterium group</taxon>
        <taxon>Chryseobacterium</taxon>
    </lineage>
</organism>
<name>A0ABN0AKG2_CHRGE</name>
<accession>A0ABN0AKG2</accession>
<proteinExistence type="predicted"/>
<dbReference type="InterPro" id="IPR032710">
    <property type="entry name" value="NTF2-like_dom_sf"/>
</dbReference>
<dbReference type="SUPFAM" id="SSF54427">
    <property type="entry name" value="NTF2-like"/>
    <property type="match status" value="1"/>
</dbReference>
<evidence type="ECO:0008006" key="3">
    <source>
        <dbReference type="Google" id="ProtNLM"/>
    </source>
</evidence>
<dbReference type="Gene3D" id="3.10.450.50">
    <property type="match status" value="1"/>
</dbReference>
<evidence type="ECO:0000313" key="1">
    <source>
        <dbReference type="EMBL" id="EFK33542.1"/>
    </source>
</evidence>
<dbReference type="Proteomes" id="UP000002969">
    <property type="component" value="Unassembled WGS sequence"/>
</dbReference>
<evidence type="ECO:0000313" key="2">
    <source>
        <dbReference type="Proteomes" id="UP000002969"/>
    </source>
</evidence>
<comment type="caution">
    <text evidence="1">The sequence shown here is derived from an EMBL/GenBank/DDBJ whole genome shotgun (WGS) entry which is preliminary data.</text>
</comment>
<gene>
    <name evidence="1" type="ORF">HMPREF0204_12610</name>
</gene>
<sequence>MNIFLIKKDWDVRNFTIFCFRECFVLYKIFKMKKLLTLSGLLLFTFWCNAQNTDLMNTVRKTIEASNEIYADLANRNDGSILTRYTSDACLLPPNAVPLCGKDAILGFFKNGPKVHVKFTIQNLYGDAKTSVTEESYYEMTDLDGKKLDDGKVIVIWKNTKDGWKMHRDMFSSNHPAK</sequence>
<protein>
    <recommendedName>
        <fullName evidence="3">DUF4440 domain-containing protein</fullName>
    </recommendedName>
</protein>
<reference evidence="1" key="1">
    <citation type="submission" date="2010-06" db="EMBL/GenBank/DDBJ databases">
        <authorList>
            <person name="Muzny D."/>
            <person name="Qin X."/>
            <person name="Buhay C."/>
            <person name="Dugan-Rocha S."/>
            <person name="Ding Y."/>
            <person name="Chen G."/>
            <person name="Hawes A."/>
            <person name="Holder M."/>
            <person name="Jhangiani S."/>
            <person name="Johnson A."/>
            <person name="Khan Z."/>
            <person name="Li Z."/>
            <person name="Liu W."/>
            <person name="Liu X."/>
            <person name="Perez L."/>
            <person name="Shen H."/>
            <person name="Wang Q."/>
            <person name="Watt J."/>
            <person name="Xi L."/>
            <person name="Xin Y."/>
            <person name="Zhou J."/>
            <person name="Deng J."/>
            <person name="Jiang H."/>
            <person name="Liu Y."/>
            <person name="Qu J."/>
            <person name="Song X.-Z."/>
            <person name="Zhang L."/>
            <person name="Villasana D."/>
            <person name="Johnson A."/>
            <person name="Liu J."/>
            <person name="Liyanage D."/>
            <person name="Lorensuhewa L."/>
            <person name="Robinson T."/>
            <person name="Song A."/>
            <person name="Song B.-B."/>
            <person name="Dinh H."/>
            <person name="Thornton R."/>
            <person name="Coyle M."/>
            <person name="Francisco L."/>
            <person name="Jackson L."/>
            <person name="Javaid M."/>
            <person name="Korchina V."/>
            <person name="Kovar C."/>
            <person name="Mata R."/>
            <person name="Mathew T."/>
            <person name="Ngo R."/>
            <person name="Nguyen L."/>
            <person name="Nguyen N."/>
            <person name="Okwuonu G."/>
            <person name="Ongeri F."/>
            <person name="Pham C."/>
            <person name="Simmons D."/>
            <person name="Wilczek-Boney K."/>
            <person name="Hale W."/>
            <person name="Jakkamsetti A."/>
            <person name="Pham P."/>
            <person name="Ruth R."/>
            <person name="San Lucas F."/>
            <person name="Warren J."/>
            <person name="Zhang J."/>
            <person name="Zhao Z."/>
            <person name="Zhou C."/>
            <person name="Zhu D."/>
            <person name="Lee S."/>
            <person name="Bess C."/>
            <person name="Blankenburg K."/>
            <person name="Forbes L."/>
            <person name="Fu Q."/>
            <person name="Gubbala S."/>
            <person name="Hirani K."/>
            <person name="Jayaseelan J.C."/>
            <person name="Lara F."/>
            <person name="Munidasa M."/>
            <person name="Palculict T."/>
            <person name="Patil S."/>
            <person name="Pu L.-L."/>
            <person name="Saada N."/>
            <person name="Tang L."/>
            <person name="Weissenberger G."/>
            <person name="Zhu Y."/>
            <person name="Hemphill L."/>
            <person name="Shang Y."/>
            <person name="Youmans B."/>
            <person name="Ayvaz T."/>
            <person name="Ross M."/>
            <person name="Santibanez J."/>
            <person name="Aqrawi P."/>
            <person name="Gross S."/>
            <person name="Joshi V."/>
            <person name="Fowler G."/>
            <person name="Nazareth L."/>
            <person name="Reid J."/>
            <person name="Worley K."/>
            <person name="Petrosino J."/>
            <person name="Highlander S."/>
            <person name="Gibbs R."/>
        </authorList>
    </citation>
    <scope>NUCLEOTIDE SEQUENCE [LARGE SCALE GENOMIC DNA]</scope>
    <source>
        <strain evidence="1">ATCC 35910</strain>
    </source>
</reference>
<dbReference type="EMBL" id="ACKQ02000007">
    <property type="protein sequence ID" value="EFK33542.1"/>
    <property type="molecule type" value="Genomic_DNA"/>
</dbReference>